<comment type="caution">
    <text evidence="2">The sequence shown here is derived from an EMBL/GenBank/DDBJ whole genome shotgun (WGS) entry which is preliminary data.</text>
</comment>
<evidence type="ECO:0000313" key="2">
    <source>
        <dbReference type="EMBL" id="GLB38603.1"/>
    </source>
</evidence>
<dbReference type="EMBL" id="BRPK01000005">
    <property type="protein sequence ID" value="GLB38603.1"/>
    <property type="molecule type" value="Genomic_DNA"/>
</dbReference>
<name>A0A9P3UMF4_LYOSH</name>
<proteinExistence type="predicted"/>
<gene>
    <name evidence="2" type="ORF">LshimejAT787_0504680</name>
</gene>
<dbReference type="OrthoDB" id="425936at2759"/>
<protein>
    <submittedName>
        <fullName evidence="2">Esterase-like activity of phytase</fullName>
    </submittedName>
</protein>
<dbReference type="SUPFAM" id="SSF50956">
    <property type="entry name" value="Thermostable phytase (3-phytase)"/>
    <property type="match status" value="1"/>
</dbReference>
<keyword evidence="3" id="KW-1185">Reference proteome</keyword>
<feature type="domain" description="Phytase-like" evidence="1">
    <location>
        <begin position="103"/>
        <end position="286"/>
    </location>
</feature>
<dbReference type="AlphaFoldDB" id="A0A9P3UMF4"/>
<dbReference type="PANTHER" id="PTHR37957">
    <property type="entry name" value="BLR7070 PROTEIN"/>
    <property type="match status" value="1"/>
</dbReference>
<sequence length="473" mass="50655">MHTSCPPDCLSRSYAGAVRDLTDLCLLLLAETVYSWPIGPPAAHSARAASFPVPVSLNGITYVNKGLVGFGFIPSNFRESTGDTLGGIGSGIDIKFGTWRQTSAGTYTGTFVVTPDRGFNVDGTMDFQARQHEIDFVFTPYYGSANLKSAGAQKTLALTYKNTVLRSERSHTKTSGLDPTAVRAAQSGYPQAVAADPEVPIASTSLPHLALDVEGIVSNSDGTFWISDEYGPYIYRYSADGNLIQTIQPPNAFLPRDSSGALQFTSADDPTTGRSANQGLEGLTIDRINNILSKGNTQQCSEIHFYKQADLFSIAGATDIHGTKYDDPSNPIAPGGILVSGIKPATYVSFVNYVEPNGLARFGLHDGKPDNRTLIDAKWESLALAPAGDPAFPDDLFLFTAADNDFLSTDGVALGVPFDAGLDVDNQFFIIIIIESYYCAGGALLPWCTVHANRTTYLTTRATEYHAPPLSGE</sequence>
<dbReference type="Pfam" id="PF13449">
    <property type="entry name" value="Phytase-like"/>
    <property type="match status" value="1"/>
</dbReference>
<dbReference type="PANTHER" id="PTHR37957:SF1">
    <property type="entry name" value="PHYTASE-LIKE DOMAIN-CONTAINING PROTEIN"/>
    <property type="match status" value="1"/>
</dbReference>
<reference evidence="2" key="1">
    <citation type="submission" date="2022-07" db="EMBL/GenBank/DDBJ databases">
        <title>The genome of Lyophyllum shimeji provides insight into the initial evolution of ectomycorrhizal fungal genome.</title>
        <authorList>
            <person name="Kobayashi Y."/>
            <person name="Shibata T."/>
            <person name="Hirakawa H."/>
            <person name="Shigenobu S."/>
            <person name="Nishiyama T."/>
            <person name="Yamada A."/>
            <person name="Hasebe M."/>
            <person name="Kawaguchi M."/>
        </authorList>
    </citation>
    <scope>NUCLEOTIDE SEQUENCE</scope>
    <source>
        <strain evidence="2">AT787</strain>
    </source>
</reference>
<evidence type="ECO:0000259" key="1">
    <source>
        <dbReference type="Pfam" id="PF13449"/>
    </source>
</evidence>
<dbReference type="InterPro" id="IPR027372">
    <property type="entry name" value="Phytase-like_dom"/>
</dbReference>
<accession>A0A9P3UMF4</accession>
<dbReference type="Proteomes" id="UP001063166">
    <property type="component" value="Unassembled WGS sequence"/>
</dbReference>
<organism evidence="2 3">
    <name type="scientific">Lyophyllum shimeji</name>
    <name type="common">Hon-shimeji</name>
    <name type="synonym">Tricholoma shimeji</name>
    <dbReference type="NCBI Taxonomy" id="47721"/>
    <lineage>
        <taxon>Eukaryota</taxon>
        <taxon>Fungi</taxon>
        <taxon>Dikarya</taxon>
        <taxon>Basidiomycota</taxon>
        <taxon>Agaricomycotina</taxon>
        <taxon>Agaricomycetes</taxon>
        <taxon>Agaricomycetidae</taxon>
        <taxon>Agaricales</taxon>
        <taxon>Tricholomatineae</taxon>
        <taxon>Lyophyllaceae</taxon>
        <taxon>Lyophyllum</taxon>
    </lineage>
</organism>
<evidence type="ECO:0000313" key="3">
    <source>
        <dbReference type="Proteomes" id="UP001063166"/>
    </source>
</evidence>